<evidence type="ECO:0008006" key="4">
    <source>
        <dbReference type="Google" id="ProtNLM"/>
    </source>
</evidence>
<proteinExistence type="predicted"/>
<dbReference type="Proteomes" id="UP001262032">
    <property type="component" value="Unassembled WGS sequence"/>
</dbReference>
<gene>
    <name evidence="2" type="ORF">J2X12_001586</name>
</gene>
<keyword evidence="1" id="KW-0472">Membrane</keyword>
<feature type="transmembrane region" description="Helical" evidence="1">
    <location>
        <begin position="144"/>
        <end position="162"/>
    </location>
</feature>
<comment type="caution">
    <text evidence="2">The sequence shown here is derived from an EMBL/GenBank/DDBJ whole genome shotgun (WGS) entry which is preliminary data.</text>
</comment>
<feature type="transmembrane region" description="Helical" evidence="1">
    <location>
        <begin position="168"/>
        <end position="187"/>
    </location>
</feature>
<feature type="transmembrane region" description="Helical" evidence="1">
    <location>
        <begin position="207"/>
        <end position="233"/>
    </location>
</feature>
<dbReference type="GeneID" id="97421967"/>
<keyword evidence="1" id="KW-0812">Transmembrane</keyword>
<reference evidence="2" key="1">
    <citation type="submission" date="2023-07" db="EMBL/GenBank/DDBJ databases">
        <title>Sorghum-associated microbial communities from plants grown in Nebraska, USA.</title>
        <authorList>
            <person name="Schachtman D."/>
        </authorList>
    </citation>
    <scope>NUCLEOTIDE SEQUENCE</scope>
    <source>
        <strain evidence="2">BE261</strain>
    </source>
</reference>
<accession>A0AAW8N8M9</accession>
<evidence type="ECO:0000313" key="2">
    <source>
        <dbReference type="EMBL" id="MDR7163572.1"/>
    </source>
</evidence>
<dbReference type="RefSeq" id="WP_310110636.1">
    <property type="nucleotide sequence ID" value="NZ_JAVDTN010000004.1"/>
</dbReference>
<sequence length="246" mass="26296">MNISGDPWNRLLDAFSRADAPSVTLTELVLALVVAAALSVPRRSWRYFGLLATATHEMGHAVAALISGQRLSGIRLRLDHSGTTTTYSRSRLASAWSCFWGYPVPAIVGAAFVWCGFNGWGPAAIMAGGLALAASLLFLRNLAGILITVTAMSASVLLILLVPEAFVGHVAVILGVALLVAAVRDLIKLAHLHLRRRERLASSDAYLLWRATSVPSGVWIILFAALVAGSWLWAWQPISTVLYAGA</sequence>
<feature type="transmembrane region" description="Helical" evidence="1">
    <location>
        <begin position="20"/>
        <end position="40"/>
    </location>
</feature>
<keyword evidence="1" id="KW-1133">Transmembrane helix</keyword>
<dbReference type="EMBL" id="JAVDWN010000004">
    <property type="protein sequence ID" value="MDR7163572.1"/>
    <property type="molecule type" value="Genomic_DNA"/>
</dbReference>
<evidence type="ECO:0000313" key="3">
    <source>
        <dbReference type="Proteomes" id="UP001262032"/>
    </source>
</evidence>
<protein>
    <recommendedName>
        <fullName evidence="4">M50 family peptidase</fullName>
    </recommendedName>
</protein>
<dbReference type="InterPro" id="IPR049500">
    <property type="entry name" value="Peptidase_M50B-like"/>
</dbReference>
<feature type="transmembrane region" description="Helical" evidence="1">
    <location>
        <begin position="120"/>
        <end position="139"/>
    </location>
</feature>
<feature type="transmembrane region" description="Helical" evidence="1">
    <location>
        <begin position="93"/>
        <end position="114"/>
    </location>
</feature>
<dbReference type="AlphaFoldDB" id="A0AAW8N8M9"/>
<dbReference type="Pfam" id="PF13398">
    <property type="entry name" value="Peptidase_M50B"/>
    <property type="match status" value="1"/>
</dbReference>
<organism evidence="2 3">
    <name type="scientific">Pseudarthrobacter oxydans</name>
    <name type="common">Arthrobacter oxydans</name>
    <dbReference type="NCBI Taxonomy" id="1671"/>
    <lineage>
        <taxon>Bacteria</taxon>
        <taxon>Bacillati</taxon>
        <taxon>Actinomycetota</taxon>
        <taxon>Actinomycetes</taxon>
        <taxon>Micrococcales</taxon>
        <taxon>Micrococcaceae</taxon>
        <taxon>Pseudarthrobacter</taxon>
    </lineage>
</organism>
<name>A0AAW8N8M9_PSEOX</name>
<evidence type="ECO:0000256" key="1">
    <source>
        <dbReference type="SAM" id="Phobius"/>
    </source>
</evidence>